<keyword evidence="1" id="KW-0812">Transmembrane</keyword>
<feature type="transmembrane region" description="Helical" evidence="1">
    <location>
        <begin position="16"/>
        <end position="35"/>
    </location>
</feature>
<reference evidence="2" key="1">
    <citation type="submission" date="2021-02" db="EMBL/GenBank/DDBJ databases">
        <authorList>
            <person name="Nowell W R."/>
        </authorList>
    </citation>
    <scope>NUCLEOTIDE SEQUENCE</scope>
    <source>
        <strain evidence="2">Ploen Becks lab</strain>
    </source>
</reference>
<dbReference type="EMBL" id="CAJNOC010002287">
    <property type="protein sequence ID" value="CAF0924006.1"/>
    <property type="molecule type" value="Genomic_DNA"/>
</dbReference>
<dbReference type="Proteomes" id="UP000663879">
    <property type="component" value="Unassembled WGS sequence"/>
</dbReference>
<name>A0A814B467_9BILA</name>
<protein>
    <submittedName>
        <fullName evidence="2">Uncharacterized protein</fullName>
    </submittedName>
</protein>
<keyword evidence="3" id="KW-1185">Reference proteome</keyword>
<accession>A0A814B467</accession>
<evidence type="ECO:0000256" key="1">
    <source>
        <dbReference type="SAM" id="Phobius"/>
    </source>
</evidence>
<comment type="caution">
    <text evidence="2">The sequence shown here is derived from an EMBL/GenBank/DDBJ whole genome shotgun (WGS) entry which is preliminary data.</text>
</comment>
<evidence type="ECO:0000313" key="2">
    <source>
        <dbReference type="EMBL" id="CAF0924006.1"/>
    </source>
</evidence>
<keyword evidence="1" id="KW-0472">Membrane</keyword>
<dbReference type="AlphaFoldDB" id="A0A814B467"/>
<organism evidence="2 3">
    <name type="scientific">Brachionus calyciflorus</name>
    <dbReference type="NCBI Taxonomy" id="104777"/>
    <lineage>
        <taxon>Eukaryota</taxon>
        <taxon>Metazoa</taxon>
        <taxon>Spiralia</taxon>
        <taxon>Gnathifera</taxon>
        <taxon>Rotifera</taxon>
        <taxon>Eurotatoria</taxon>
        <taxon>Monogononta</taxon>
        <taxon>Pseudotrocha</taxon>
        <taxon>Ploima</taxon>
        <taxon>Brachionidae</taxon>
        <taxon>Brachionus</taxon>
    </lineage>
</organism>
<gene>
    <name evidence="2" type="ORF">OXX778_LOCUS12538</name>
</gene>
<sequence>MSSSECISYHYVHPEIANILIISLLLSIIILILSLHYNLKHNITNLTTLFSDFTRFYIHTSSPPCRDLTNLDLLQNVAEKASQTSKSNSSRTSTNNDIKEKIDIIDENNNVIKNFKTRFWKITKPNPNQTNIVKPTNYENYSRYLKVNAVEVPKIVINNAHRRHSTFDLLNRTEPYSCLMPNERLNEKSKFKFKQSESYSFDLGNRLYSNIVVNEMKGTGNLGFRKQDLIPPRRSRLMGISDELSDMKRQVISTSSYASTSTPNK</sequence>
<evidence type="ECO:0000313" key="3">
    <source>
        <dbReference type="Proteomes" id="UP000663879"/>
    </source>
</evidence>
<proteinExistence type="predicted"/>
<keyword evidence="1" id="KW-1133">Transmembrane helix</keyword>